<dbReference type="InterPro" id="IPR012902">
    <property type="entry name" value="N_methyl_site"/>
</dbReference>
<dbReference type="InterPro" id="IPR027558">
    <property type="entry name" value="Pre_pil_HX9DG_C"/>
</dbReference>
<accession>A0A1I3JXZ2</accession>
<dbReference type="AlphaFoldDB" id="A0A1I3JXZ2"/>
<feature type="transmembrane region" description="Helical" evidence="1">
    <location>
        <begin position="21"/>
        <end position="45"/>
    </location>
</feature>
<dbReference type="NCBIfam" id="TIGR04294">
    <property type="entry name" value="pre_pil_HX9DG"/>
    <property type="match status" value="1"/>
</dbReference>
<evidence type="ECO:0000313" key="4">
    <source>
        <dbReference type="Proteomes" id="UP000199518"/>
    </source>
</evidence>
<dbReference type="PANTHER" id="PTHR30093">
    <property type="entry name" value="GENERAL SECRETION PATHWAY PROTEIN G"/>
    <property type="match status" value="1"/>
</dbReference>
<gene>
    <name evidence="3" type="ORF">SAMN05421753_11152</name>
</gene>
<name>A0A1I3JXZ2_9PLAN</name>
<dbReference type="InterPro" id="IPR045584">
    <property type="entry name" value="Pilin-like"/>
</dbReference>
<dbReference type="Gene3D" id="3.30.700.10">
    <property type="entry name" value="Glycoprotein, Type 4 Pilin"/>
    <property type="match status" value="1"/>
</dbReference>
<evidence type="ECO:0000259" key="2">
    <source>
        <dbReference type="Pfam" id="PF07596"/>
    </source>
</evidence>
<protein>
    <submittedName>
        <fullName evidence="3">Prepilin-type N-terminal cleavage/methylation domain-containing protein/prepilin-type processing-associated H-X9-DG domain-containing protein</fullName>
    </submittedName>
</protein>
<evidence type="ECO:0000256" key="1">
    <source>
        <dbReference type="SAM" id="Phobius"/>
    </source>
</evidence>
<dbReference type="OrthoDB" id="280636at2"/>
<dbReference type="InterPro" id="IPR011453">
    <property type="entry name" value="DUF1559"/>
</dbReference>
<dbReference type="PANTHER" id="PTHR30093:SF2">
    <property type="entry name" value="TYPE II SECRETION SYSTEM PROTEIN H"/>
    <property type="match status" value="1"/>
</dbReference>
<organism evidence="3 4">
    <name type="scientific">Planctomicrobium piriforme</name>
    <dbReference type="NCBI Taxonomy" id="1576369"/>
    <lineage>
        <taxon>Bacteria</taxon>
        <taxon>Pseudomonadati</taxon>
        <taxon>Planctomycetota</taxon>
        <taxon>Planctomycetia</taxon>
        <taxon>Planctomycetales</taxon>
        <taxon>Planctomycetaceae</taxon>
        <taxon>Planctomicrobium</taxon>
    </lineage>
</organism>
<dbReference type="STRING" id="1576369.SAMN05421753_11152"/>
<dbReference type="RefSeq" id="WP_092051485.1">
    <property type="nucleotide sequence ID" value="NZ_FOQD01000011.1"/>
</dbReference>
<dbReference type="PROSITE" id="PS00409">
    <property type="entry name" value="PROKAR_NTER_METHYL"/>
    <property type="match status" value="1"/>
</dbReference>
<dbReference type="Proteomes" id="UP000199518">
    <property type="component" value="Unassembled WGS sequence"/>
</dbReference>
<dbReference type="SUPFAM" id="SSF54523">
    <property type="entry name" value="Pili subunits"/>
    <property type="match status" value="1"/>
</dbReference>
<dbReference type="Pfam" id="PF07963">
    <property type="entry name" value="N_methyl"/>
    <property type="match status" value="1"/>
</dbReference>
<proteinExistence type="predicted"/>
<dbReference type="EMBL" id="FOQD01000011">
    <property type="protein sequence ID" value="SFI65091.1"/>
    <property type="molecule type" value="Genomic_DNA"/>
</dbReference>
<dbReference type="NCBIfam" id="TIGR02532">
    <property type="entry name" value="IV_pilin_GFxxxE"/>
    <property type="match status" value="1"/>
</dbReference>
<dbReference type="Pfam" id="PF07596">
    <property type="entry name" value="SBP_bac_10"/>
    <property type="match status" value="2"/>
</dbReference>
<reference evidence="4" key="1">
    <citation type="submission" date="2016-10" db="EMBL/GenBank/DDBJ databases">
        <authorList>
            <person name="Varghese N."/>
            <person name="Submissions S."/>
        </authorList>
    </citation>
    <scope>NUCLEOTIDE SEQUENCE [LARGE SCALE GENOMIC DNA]</scope>
    <source>
        <strain evidence="4">DSM 26348</strain>
    </source>
</reference>
<feature type="domain" description="DUF1559" evidence="2">
    <location>
        <begin position="46"/>
        <end position="139"/>
    </location>
</feature>
<sequence length="246" mass="26297">MKHVRTISALLPRSRTQGRRGFSLIELLVVIAIIGLLLALGIPAVQSARESARNTQCKNNLRQLGTALQNHHSQFGYLPKDGENGWGFVVFLLPRLEQSGIYGQLNPLTAKQTSASTAQPETTGQPLAVVRCPSFSGSDELSSGFGRSNDLGNTEIFSQRMELTDVYDGESNTIAVGETTDDHAWAQPGTGSCSSPPNQGSFSSRHSSGANFVFCDASVRFISSNVDAATFKALGTTAGRETIGEF</sequence>
<keyword evidence="1" id="KW-0472">Membrane</keyword>
<keyword evidence="1" id="KW-1133">Transmembrane helix</keyword>
<evidence type="ECO:0000313" key="3">
    <source>
        <dbReference type="EMBL" id="SFI65091.1"/>
    </source>
</evidence>
<keyword evidence="1" id="KW-0812">Transmembrane</keyword>
<feature type="domain" description="DUF1559" evidence="2">
    <location>
        <begin position="196"/>
        <end position="228"/>
    </location>
</feature>
<keyword evidence="4" id="KW-1185">Reference proteome</keyword>